<evidence type="ECO:0000313" key="3">
    <source>
        <dbReference type="EMBL" id="VYS89094.1"/>
    </source>
</evidence>
<dbReference type="EMBL" id="CZAE01000019">
    <property type="protein sequence ID" value="CUP87110.1"/>
    <property type="molecule type" value="Genomic_DNA"/>
</dbReference>
<accession>A0A174RVW6</accession>
<evidence type="ECO:0000313" key="2">
    <source>
        <dbReference type="EMBL" id="CUP87110.1"/>
    </source>
</evidence>
<evidence type="ECO:0000256" key="1">
    <source>
        <dbReference type="SAM" id="Phobius"/>
    </source>
</evidence>
<accession>A0A6N2S849</accession>
<organism evidence="2 4">
    <name type="scientific">Bacteroides faecis</name>
    <dbReference type="NCBI Taxonomy" id="674529"/>
    <lineage>
        <taxon>Bacteria</taxon>
        <taxon>Pseudomonadati</taxon>
        <taxon>Bacteroidota</taxon>
        <taxon>Bacteroidia</taxon>
        <taxon>Bacteroidales</taxon>
        <taxon>Bacteroidaceae</taxon>
        <taxon>Bacteroides</taxon>
    </lineage>
</organism>
<name>A0A174RVW6_9BACE</name>
<keyword evidence="1" id="KW-1133">Transmembrane helix</keyword>
<dbReference type="Proteomes" id="UP000095606">
    <property type="component" value="Unassembled WGS sequence"/>
</dbReference>
<reference evidence="3" key="2">
    <citation type="submission" date="2019-11" db="EMBL/GenBank/DDBJ databases">
        <authorList>
            <person name="Feng L."/>
        </authorList>
    </citation>
    <scope>NUCLEOTIDE SEQUENCE</scope>
    <source>
        <strain evidence="3">BfaecisLFYP10</strain>
    </source>
</reference>
<dbReference type="AlphaFoldDB" id="A0A174RVW6"/>
<reference evidence="2 4" key="1">
    <citation type="submission" date="2015-09" db="EMBL/GenBank/DDBJ databases">
        <authorList>
            <consortium name="Pathogen Informatics"/>
        </authorList>
    </citation>
    <scope>NUCLEOTIDE SEQUENCE [LARGE SCALE GENOMIC DNA]</scope>
    <source>
        <strain evidence="2 4">2789STDY5834846</strain>
    </source>
</reference>
<protein>
    <submittedName>
        <fullName evidence="2">Uncharacterized protein</fullName>
    </submittedName>
</protein>
<proteinExistence type="predicted"/>
<evidence type="ECO:0000313" key="4">
    <source>
        <dbReference type="Proteomes" id="UP000095606"/>
    </source>
</evidence>
<keyword evidence="1" id="KW-0472">Membrane</keyword>
<keyword evidence="1" id="KW-0812">Transmembrane</keyword>
<sequence>MDIWEEVWRKCGKVWKIYPIVGTVNSVAIWIIVPIMIGYMGIII</sequence>
<feature type="transmembrane region" description="Helical" evidence="1">
    <location>
        <begin position="20"/>
        <end position="42"/>
    </location>
</feature>
<gene>
    <name evidence="3" type="ORF">BFLFYP10_00877</name>
    <name evidence="2" type="ORF">ERS852461_03596</name>
</gene>
<dbReference type="EMBL" id="CACRSZ010000022">
    <property type="protein sequence ID" value="VYS89094.1"/>
    <property type="molecule type" value="Genomic_DNA"/>
</dbReference>